<keyword evidence="1" id="KW-0812">Transmembrane</keyword>
<feature type="transmembrane region" description="Helical" evidence="1">
    <location>
        <begin position="48"/>
        <end position="69"/>
    </location>
</feature>
<accession>A0ABY4B5T7</accession>
<name>A0ABY4B5T7_9BACT</name>
<evidence type="ECO:0000313" key="3">
    <source>
        <dbReference type="Proteomes" id="UP000831390"/>
    </source>
</evidence>
<keyword evidence="3" id="KW-1185">Reference proteome</keyword>
<gene>
    <name evidence="2" type="ORF">MTP16_02520</name>
</gene>
<dbReference type="EMBL" id="CP094534">
    <property type="protein sequence ID" value="UOE34536.1"/>
    <property type="molecule type" value="Genomic_DNA"/>
</dbReference>
<dbReference type="RefSeq" id="WP_243515686.1">
    <property type="nucleotide sequence ID" value="NZ_CP094534.1"/>
</dbReference>
<evidence type="ECO:0000256" key="1">
    <source>
        <dbReference type="SAM" id="Phobius"/>
    </source>
</evidence>
<protein>
    <recommendedName>
        <fullName evidence="4">DUF4149 domain-containing protein</fullName>
    </recommendedName>
</protein>
<feature type="transmembrane region" description="Helical" evidence="1">
    <location>
        <begin position="122"/>
        <end position="143"/>
    </location>
</feature>
<feature type="transmembrane region" description="Helical" evidence="1">
    <location>
        <begin position="81"/>
        <end position="102"/>
    </location>
</feature>
<sequence length="164" mass="17318">MSPVRPAGSLLLVLSLFVWAGLVAGISFLEAPLKFTAPHITVPLGLGIGRIVFAALNKLELALCAAALLSATVRWAPANIWTALALLSVVLLLQTLWLLPALDLRATALLAGHPPLPSNLHKTYIGLEVVKLITLLLAGSWAYQWGTRAPQAATVSAVPPRQLA</sequence>
<evidence type="ECO:0000313" key="2">
    <source>
        <dbReference type="EMBL" id="UOE34536.1"/>
    </source>
</evidence>
<keyword evidence="1" id="KW-1133">Transmembrane helix</keyword>
<proteinExistence type="predicted"/>
<organism evidence="2 3">
    <name type="scientific">Hymenobacter monticola</name>
    <dbReference type="NCBI Taxonomy" id="1705399"/>
    <lineage>
        <taxon>Bacteria</taxon>
        <taxon>Pseudomonadati</taxon>
        <taxon>Bacteroidota</taxon>
        <taxon>Cytophagia</taxon>
        <taxon>Cytophagales</taxon>
        <taxon>Hymenobacteraceae</taxon>
        <taxon>Hymenobacter</taxon>
    </lineage>
</organism>
<evidence type="ECO:0008006" key="4">
    <source>
        <dbReference type="Google" id="ProtNLM"/>
    </source>
</evidence>
<keyword evidence="1" id="KW-0472">Membrane</keyword>
<reference evidence="2 3" key="1">
    <citation type="submission" date="2022-03" db="EMBL/GenBank/DDBJ databases">
        <title>Hymenobactersp. isolated from the air.</title>
        <authorList>
            <person name="Won M."/>
            <person name="Kwon S.-W."/>
        </authorList>
    </citation>
    <scope>NUCLEOTIDE SEQUENCE [LARGE SCALE GENOMIC DNA]</scope>
    <source>
        <strain evidence="2 3">KACC 22596</strain>
    </source>
</reference>
<dbReference type="Proteomes" id="UP000831390">
    <property type="component" value="Chromosome"/>
</dbReference>